<dbReference type="Proteomes" id="UP001209540">
    <property type="component" value="Unassembled WGS sequence"/>
</dbReference>
<name>A0AAD5PCM5_9FUNG</name>
<reference evidence="1" key="1">
    <citation type="journal article" date="2022" name="IScience">
        <title>Evolution of zygomycete secretomes and the origins of terrestrial fungal ecologies.</title>
        <authorList>
            <person name="Chang Y."/>
            <person name="Wang Y."/>
            <person name="Mondo S."/>
            <person name="Ahrendt S."/>
            <person name="Andreopoulos W."/>
            <person name="Barry K."/>
            <person name="Beard J."/>
            <person name="Benny G.L."/>
            <person name="Blankenship S."/>
            <person name="Bonito G."/>
            <person name="Cuomo C."/>
            <person name="Desiro A."/>
            <person name="Gervers K.A."/>
            <person name="Hundley H."/>
            <person name="Kuo A."/>
            <person name="LaButti K."/>
            <person name="Lang B.F."/>
            <person name="Lipzen A."/>
            <person name="O'Donnell K."/>
            <person name="Pangilinan J."/>
            <person name="Reynolds N."/>
            <person name="Sandor L."/>
            <person name="Smith M.E."/>
            <person name="Tsang A."/>
            <person name="Grigoriev I.V."/>
            <person name="Stajich J.E."/>
            <person name="Spatafora J.W."/>
        </authorList>
    </citation>
    <scope>NUCLEOTIDE SEQUENCE</scope>
    <source>
        <strain evidence="1">RSA 2281</strain>
    </source>
</reference>
<proteinExistence type="predicted"/>
<comment type="caution">
    <text evidence="1">The sequence shown here is derived from an EMBL/GenBank/DDBJ whole genome shotgun (WGS) entry which is preliminary data.</text>
</comment>
<evidence type="ECO:0000313" key="1">
    <source>
        <dbReference type="EMBL" id="KAI9258724.1"/>
    </source>
</evidence>
<evidence type="ECO:0000313" key="2">
    <source>
        <dbReference type="Proteomes" id="UP001209540"/>
    </source>
</evidence>
<dbReference type="AlphaFoldDB" id="A0AAD5PCM5"/>
<dbReference type="EMBL" id="JAIXMP010000018">
    <property type="protein sequence ID" value="KAI9258724.1"/>
    <property type="molecule type" value="Genomic_DNA"/>
</dbReference>
<protein>
    <submittedName>
        <fullName evidence="1">Uncharacterized protein</fullName>
    </submittedName>
</protein>
<sequence length="163" mass="19226">FKGYEQEDFRVFKKNFVSYILCSGIQSVTRRLEILQGVLQGPALTYYITEVLPNLQEQQREDEPVTITTALEMMEQYFVSEYDIQKYKERFFAIKQRYNESPKAFLGRVRDAAYEANIRGEDRIQSQFKTGLLPAIQKHCTRMCAVTHENILRMAEGYWDAER</sequence>
<organism evidence="1 2">
    <name type="scientific">Phascolomyces articulosus</name>
    <dbReference type="NCBI Taxonomy" id="60185"/>
    <lineage>
        <taxon>Eukaryota</taxon>
        <taxon>Fungi</taxon>
        <taxon>Fungi incertae sedis</taxon>
        <taxon>Mucoromycota</taxon>
        <taxon>Mucoromycotina</taxon>
        <taxon>Mucoromycetes</taxon>
        <taxon>Mucorales</taxon>
        <taxon>Lichtheimiaceae</taxon>
        <taxon>Phascolomyces</taxon>
    </lineage>
</organism>
<feature type="non-terminal residue" evidence="1">
    <location>
        <position position="163"/>
    </location>
</feature>
<feature type="non-terminal residue" evidence="1">
    <location>
        <position position="1"/>
    </location>
</feature>
<accession>A0AAD5PCM5</accession>
<keyword evidence="2" id="KW-1185">Reference proteome</keyword>
<reference evidence="1" key="2">
    <citation type="submission" date="2023-02" db="EMBL/GenBank/DDBJ databases">
        <authorList>
            <consortium name="DOE Joint Genome Institute"/>
            <person name="Mondo S.J."/>
            <person name="Chang Y."/>
            <person name="Wang Y."/>
            <person name="Ahrendt S."/>
            <person name="Andreopoulos W."/>
            <person name="Barry K."/>
            <person name="Beard J."/>
            <person name="Benny G.L."/>
            <person name="Blankenship S."/>
            <person name="Bonito G."/>
            <person name="Cuomo C."/>
            <person name="Desiro A."/>
            <person name="Gervers K.A."/>
            <person name="Hundley H."/>
            <person name="Kuo A."/>
            <person name="LaButti K."/>
            <person name="Lang B.F."/>
            <person name="Lipzen A."/>
            <person name="O'Donnell K."/>
            <person name="Pangilinan J."/>
            <person name="Reynolds N."/>
            <person name="Sandor L."/>
            <person name="Smith M.W."/>
            <person name="Tsang A."/>
            <person name="Grigoriev I.V."/>
            <person name="Stajich J.E."/>
            <person name="Spatafora J.W."/>
        </authorList>
    </citation>
    <scope>NUCLEOTIDE SEQUENCE</scope>
    <source>
        <strain evidence="1">RSA 2281</strain>
    </source>
</reference>
<gene>
    <name evidence="1" type="ORF">BDA99DRAFT_423892</name>
</gene>